<keyword evidence="2" id="KW-0804">Transcription</keyword>
<dbReference type="InterPro" id="IPR036271">
    <property type="entry name" value="Tet_transcr_reg_TetR-rel_C_sf"/>
</dbReference>
<protein>
    <submittedName>
        <fullName evidence="4">TetR/AcrR family transcriptional regulator C-terminal ligand-binding domain-containing protein</fullName>
    </submittedName>
</protein>
<reference evidence="5" key="1">
    <citation type="submission" date="2021-11" db="EMBL/GenBank/DDBJ databases">
        <title>Cultivation dependent microbiological survey of springs from the worlds oldest radium mine currently devoted to the extraction of radon-saturated water.</title>
        <authorList>
            <person name="Kapinusova G."/>
            <person name="Smrhova T."/>
            <person name="Strejcek M."/>
            <person name="Suman J."/>
            <person name="Jani K."/>
            <person name="Pajer P."/>
            <person name="Uhlik O."/>
        </authorList>
    </citation>
    <scope>NUCLEOTIDE SEQUENCE [LARGE SCALE GENOMIC DNA]</scope>
    <source>
        <strain evidence="5">J379</strain>
    </source>
</reference>
<sequence>MRRVIDGFQARLEGVVIAGLVADLARDPEMAEAYRERIVRPRRAAVTALLEEWQDRGRIRADADLEVLQDLYVGPIYYRSLVTGATVDDAYADALVDALLAHAALPTPTPENRP</sequence>
<proteinExistence type="predicted"/>
<gene>
    <name evidence="4" type="ORF">LRS13_12460</name>
</gene>
<evidence type="ECO:0000256" key="1">
    <source>
        <dbReference type="ARBA" id="ARBA00023015"/>
    </source>
</evidence>
<dbReference type="EMBL" id="CP088295">
    <property type="protein sequence ID" value="UUY01547.1"/>
    <property type="molecule type" value="Genomic_DNA"/>
</dbReference>
<name>A0ABY5PAA0_9ACTN</name>
<keyword evidence="1" id="KW-0805">Transcription regulation</keyword>
<dbReference type="Gene3D" id="1.10.357.10">
    <property type="entry name" value="Tetracycline Repressor, domain 2"/>
    <property type="match status" value="1"/>
</dbReference>
<organism evidence="4 5">
    <name type="scientific">Svornostia abyssi</name>
    <dbReference type="NCBI Taxonomy" id="2898438"/>
    <lineage>
        <taxon>Bacteria</taxon>
        <taxon>Bacillati</taxon>
        <taxon>Actinomycetota</taxon>
        <taxon>Thermoleophilia</taxon>
        <taxon>Solirubrobacterales</taxon>
        <taxon>Baekduiaceae</taxon>
        <taxon>Svornostia</taxon>
    </lineage>
</organism>
<dbReference type="SUPFAM" id="SSF48498">
    <property type="entry name" value="Tetracyclin repressor-like, C-terminal domain"/>
    <property type="match status" value="1"/>
</dbReference>
<dbReference type="InterPro" id="IPR011075">
    <property type="entry name" value="TetR_C"/>
</dbReference>
<dbReference type="Pfam" id="PF16859">
    <property type="entry name" value="TetR_C_11"/>
    <property type="match status" value="1"/>
</dbReference>
<keyword evidence="5" id="KW-1185">Reference proteome</keyword>
<evidence type="ECO:0000313" key="5">
    <source>
        <dbReference type="Proteomes" id="UP001058860"/>
    </source>
</evidence>
<dbReference type="Proteomes" id="UP001058860">
    <property type="component" value="Chromosome"/>
</dbReference>
<evidence type="ECO:0000313" key="4">
    <source>
        <dbReference type="EMBL" id="UUY01547.1"/>
    </source>
</evidence>
<feature type="domain" description="Tetracyclin repressor-like C-terminal" evidence="3">
    <location>
        <begin position="1"/>
        <end position="98"/>
    </location>
</feature>
<evidence type="ECO:0000256" key="2">
    <source>
        <dbReference type="ARBA" id="ARBA00023163"/>
    </source>
</evidence>
<accession>A0ABY5PAA0</accession>
<evidence type="ECO:0000259" key="3">
    <source>
        <dbReference type="Pfam" id="PF16859"/>
    </source>
</evidence>